<protein>
    <submittedName>
        <fullName evidence="1">Uncharacterized protein</fullName>
    </submittedName>
</protein>
<reference evidence="1 2" key="1">
    <citation type="submission" date="2020-02" db="EMBL/GenBank/DDBJ databases">
        <authorList>
            <person name="Ma Q."/>
            <person name="Huang Y."/>
            <person name="Song X."/>
            <person name="Pei D."/>
        </authorList>
    </citation>
    <scope>NUCLEOTIDE SEQUENCE [LARGE SCALE GENOMIC DNA]</scope>
    <source>
        <strain evidence="1">Sxm20200214</strain>
        <tissue evidence="1">Leaf</tissue>
    </source>
</reference>
<organism evidence="1 2">
    <name type="scientific">Brassica carinata</name>
    <name type="common">Ethiopian mustard</name>
    <name type="synonym">Abyssinian cabbage</name>
    <dbReference type="NCBI Taxonomy" id="52824"/>
    <lineage>
        <taxon>Eukaryota</taxon>
        <taxon>Viridiplantae</taxon>
        <taxon>Streptophyta</taxon>
        <taxon>Embryophyta</taxon>
        <taxon>Tracheophyta</taxon>
        <taxon>Spermatophyta</taxon>
        <taxon>Magnoliopsida</taxon>
        <taxon>eudicotyledons</taxon>
        <taxon>Gunneridae</taxon>
        <taxon>Pentapetalae</taxon>
        <taxon>rosids</taxon>
        <taxon>malvids</taxon>
        <taxon>Brassicales</taxon>
        <taxon>Brassicaceae</taxon>
        <taxon>Brassiceae</taxon>
        <taxon>Brassica</taxon>
    </lineage>
</organism>
<dbReference type="EMBL" id="JAAMPC010000016">
    <property type="protein sequence ID" value="KAG2251862.1"/>
    <property type="molecule type" value="Genomic_DNA"/>
</dbReference>
<name>A0A8X7PJL1_BRACI</name>
<evidence type="ECO:0000313" key="2">
    <source>
        <dbReference type="Proteomes" id="UP000886595"/>
    </source>
</evidence>
<proteinExistence type="predicted"/>
<keyword evidence="2" id="KW-1185">Reference proteome</keyword>
<dbReference type="AlphaFoldDB" id="A0A8X7PJL1"/>
<evidence type="ECO:0000313" key="1">
    <source>
        <dbReference type="EMBL" id="KAG2251862.1"/>
    </source>
</evidence>
<sequence length="172" mass="19563">MTNLKSSRSRVWEFSSSSRSRDLVGLQGWFTTCSAKLDIKKKYEMWSRWSRTFEHRRDAGLVRGRSHAAASPSSLDSLKGESFQPLHDLLGKASDGFNGLRIIHGGESLKVLMDSLWNKEIAGCYTVDGFIQVLQVWTHTAMPNWVLVLVVPEQIVRLHRYWLTRAAEAADQ</sequence>
<gene>
    <name evidence="1" type="ORF">Bca52824_081998</name>
</gene>
<accession>A0A8X7PJL1</accession>
<dbReference type="Proteomes" id="UP000886595">
    <property type="component" value="Unassembled WGS sequence"/>
</dbReference>
<comment type="caution">
    <text evidence="1">The sequence shown here is derived from an EMBL/GenBank/DDBJ whole genome shotgun (WGS) entry which is preliminary data.</text>
</comment>